<dbReference type="AlphaFoldDB" id="A0A6J4QL99"/>
<sequence length="841" mass="89523">MTQAPERYMGGGVPRKEDPNLVLGRANWTDNIKPAGTLHFALLRSPFAHAKVTALDVSGALEQPGVVAAFTGEDLADEWPGGVPCAATVTDEQNTPFQPPIVTDEVKYMGDVVAVVVATDRYKAQDALESIEVDYEPLGVVVDMESALEEGSPLVHEDFGTNECFTFTAGVGDVDELFDQTDDQGDQAAGARATEPEGSGDTGAAFEQANVIVKERYIQQRLLPTAIEPRAVVAMQDPGHDGYVVYSATQVPHLAKLVLSLATGIPENQIRVVAPDVGGGFGSKLNVYREEILALVLAKKLRTPIKWVEDRSENYQATIHGRGQIQDIELAATNEGKILGLRVKLLDDLGAYLQLLTPAIAISGAAMFPGVYTFDAFSIEVKGVFTNLTPTDAYRGAGRPEAAYAIERTIDALARKLDMDPAEVRRKNFYEPFDEPTETPGGLQYDSMNMQAAMDRLVEMADYEGLRREQQQRRDNNDPVQLGLGFSTYTEICGLGPSQALAGLGLGGGGWEAANVRILMTGQVEVATGTSPHGQGHETSWSQIAADALGVTPDDVVVIHGDTATVPFGRDTYGSRSLAVGGIAVHLACEKVVDKAKKIAAHMLEAAEDDIEFEGGTFSVAGSPDQNVTIQDVAGAAYLGADMPEGIEPTLNEQMTFDPPNFTFPFGAHLCVTEVDTETGKAYIRDYFAVDDCGPVINPTIVDGQLHGGLAQGIAQALYEGAIYDEDGNLVTGSMVDYMIPGAPELPNFTLDRTVTPSPSNPLGVKGVGEAGTIGAPPAVINAIIDALSPFGVKHIDMPALPMRVWNAIQDAQGNGAASGEYDAALGTREADVRQEGRSSQ</sequence>
<evidence type="ECO:0000313" key="5">
    <source>
        <dbReference type="EMBL" id="CAA9448082.1"/>
    </source>
</evidence>
<dbReference type="InterPro" id="IPR046867">
    <property type="entry name" value="AldOxase/xan_DH_MoCoBD2"/>
</dbReference>
<accession>A0A6J4QL99</accession>
<feature type="compositionally biased region" description="Basic and acidic residues" evidence="3">
    <location>
        <begin position="829"/>
        <end position="841"/>
    </location>
</feature>
<organism evidence="5">
    <name type="scientific">uncultured Rubrobacteraceae bacterium</name>
    <dbReference type="NCBI Taxonomy" id="349277"/>
    <lineage>
        <taxon>Bacteria</taxon>
        <taxon>Bacillati</taxon>
        <taxon>Actinomycetota</taxon>
        <taxon>Rubrobacteria</taxon>
        <taxon>Rubrobacterales</taxon>
        <taxon>Rubrobacteraceae</taxon>
        <taxon>environmental samples</taxon>
    </lineage>
</organism>
<feature type="domain" description="Aldehyde oxidase/xanthine dehydrogenase a/b hammerhead" evidence="4">
    <location>
        <begin position="23"/>
        <end position="139"/>
    </location>
</feature>
<evidence type="ECO:0000259" key="4">
    <source>
        <dbReference type="SMART" id="SM01008"/>
    </source>
</evidence>
<evidence type="ECO:0000256" key="3">
    <source>
        <dbReference type="SAM" id="MobiDB-lite"/>
    </source>
</evidence>
<dbReference type="Pfam" id="PF01315">
    <property type="entry name" value="Ald_Xan_dh_C"/>
    <property type="match status" value="1"/>
</dbReference>
<dbReference type="SUPFAM" id="SSF54665">
    <property type="entry name" value="CO dehydrogenase molybdoprotein N-domain-like"/>
    <property type="match status" value="1"/>
</dbReference>
<dbReference type="InterPro" id="IPR000674">
    <property type="entry name" value="Ald_Oxase/Xan_DH_a/b"/>
</dbReference>
<dbReference type="Pfam" id="PF20256">
    <property type="entry name" value="MoCoBD_2"/>
    <property type="match status" value="1"/>
</dbReference>
<dbReference type="InterPro" id="IPR008274">
    <property type="entry name" value="AldOxase/xan_DH_MoCoBD1"/>
</dbReference>
<dbReference type="SMART" id="SM01008">
    <property type="entry name" value="Ald_Xan_dh_C"/>
    <property type="match status" value="1"/>
</dbReference>
<evidence type="ECO:0000256" key="1">
    <source>
        <dbReference type="ARBA" id="ARBA00022505"/>
    </source>
</evidence>
<gene>
    <name evidence="5" type="ORF">AVDCRST_MAG78-3080</name>
</gene>
<dbReference type="GO" id="GO:0005506">
    <property type="term" value="F:iron ion binding"/>
    <property type="evidence" value="ECO:0007669"/>
    <property type="project" value="InterPro"/>
</dbReference>
<dbReference type="EC" id="1.2.5.3" evidence="5"/>
<dbReference type="PANTHER" id="PTHR11908:SF132">
    <property type="entry name" value="ALDEHYDE OXIDASE 1-RELATED"/>
    <property type="match status" value="1"/>
</dbReference>
<keyword evidence="1" id="KW-0500">Molybdenum</keyword>
<protein>
    <submittedName>
        <fullName evidence="5">Aerobic carbon monoxide dehydrogenase (Quinone), large chain</fullName>
        <ecNumber evidence="5">1.2.5.3</ecNumber>
    </submittedName>
</protein>
<dbReference type="Gene3D" id="3.30.365.10">
    <property type="entry name" value="Aldehyde oxidase/xanthine dehydrogenase, molybdopterin binding domain"/>
    <property type="match status" value="5"/>
</dbReference>
<dbReference type="GO" id="GO:0008805">
    <property type="term" value="F:carbon-monoxide oxygenase activity"/>
    <property type="evidence" value="ECO:0007669"/>
    <property type="project" value="UniProtKB-EC"/>
</dbReference>
<reference evidence="5" key="1">
    <citation type="submission" date="2020-02" db="EMBL/GenBank/DDBJ databases">
        <authorList>
            <person name="Meier V. D."/>
        </authorList>
    </citation>
    <scope>NUCLEOTIDE SEQUENCE</scope>
    <source>
        <strain evidence="5">AVDCRST_MAG78</strain>
    </source>
</reference>
<dbReference type="SUPFAM" id="SSF56003">
    <property type="entry name" value="Molybdenum cofactor-binding domain"/>
    <property type="match status" value="1"/>
</dbReference>
<feature type="region of interest" description="Disordered" evidence="3">
    <location>
        <begin position="816"/>
        <end position="841"/>
    </location>
</feature>
<dbReference type="Pfam" id="PF02738">
    <property type="entry name" value="MoCoBD_1"/>
    <property type="match status" value="1"/>
</dbReference>
<dbReference type="Gene3D" id="3.90.1170.50">
    <property type="entry name" value="Aldehyde oxidase/xanthine dehydrogenase, a/b hammerhead"/>
    <property type="match status" value="1"/>
</dbReference>
<dbReference type="InterPro" id="IPR037165">
    <property type="entry name" value="AldOxase/xan_DH_Mopterin-bd_sf"/>
</dbReference>
<dbReference type="InterPro" id="IPR036856">
    <property type="entry name" value="Ald_Oxase/Xan_DH_a/b_sf"/>
</dbReference>
<dbReference type="EMBL" id="CADCVB010000207">
    <property type="protein sequence ID" value="CAA9448082.1"/>
    <property type="molecule type" value="Genomic_DNA"/>
</dbReference>
<feature type="region of interest" description="Disordered" evidence="3">
    <location>
        <begin position="178"/>
        <end position="203"/>
    </location>
</feature>
<dbReference type="PANTHER" id="PTHR11908">
    <property type="entry name" value="XANTHINE DEHYDROGENASE"/>
    <property type="match status" value="1"/>
</dbReference>
<name>A0A6J4QL99_9ACTN</name>
<dbReference type="InterPro" id="IPR016208">
    <property type="entry name" value="Ald_Oxase/xanthine_DH-like"/>
</dbReference>
<keyword evidence="2 5" id="KW-0560">Oxidoreductase</keyword>
<proteinExistence type="predicted"/>
<evidence type="ECO:0000256" key="2">
    <source>
        <dbReference type="ARBA" id="ARBA00023002"/>
    </source>
</evidence>